<dbReference type="RefSeq" id="XP_019040688.1">
    <property type="nucleotide sequence ID" value="XM_019181499.1"/>
</dbReference>
<evidence type="ECO:0000256" key="1">
    <source>
        <dbReference type="ARBA" id="ARBA00001637"/>
    </source>
</evidence>
<dbReference type="STRING" id="683960.A0A1E3P7T4"/>
<evidence type="ECO:0000256" key="14">
    <source>
        <dbReference type="ARBA" id="ARBA00023239"/>
    </source>
</evidence>
<dbReference type="InterPro" id="IPR023045">
    <property type="entry name" value="MoaC"/>
</dbReference>
<dbReference type="InterPro" id="IPR047594">
    <property type="entry name" value="MoaC_bact/euk"/>
</dbReference>
<keyword evidence="18" id="KW-1185">Reference proteome</keyword>
<gene>
    <name evidence="17" type="ORF">WICANDRAFT_28517</name>
</gene>
<dbReference type="CDD" id="cd01335">
    <property type="entry name" value="Radical_SAM"/>
    <property type="match status" value="1"/>
</dbReference>
<dbReference type="SFLD" id="SFLDS00029">
    <property type="entry name" value="Radical_SAM"/>
    <property type="match status" value="1"/>
</dbReference>
<dbReference type="GO" id="GO:0051539">
    <property type="term" value="F:4 iron, 4 sulfur cluster binding"/>
    <property type="evidence" value="ECO:0007669"/>
    <property type="project" value="UniProtKB-KW"/>
</dbReference>
<dbReference type="Proteomes" id="UP000094112">
    <property type="component" value="Unassembled WGS sequence"/>
</dbReference>
<dbReference type="InterPro" id="IPR050105">
    <property type="entry name" value="MoCo_biosynth_MoaA/MoaC"/>
</dbReference>
<dbReference type="SFLD" id="SFLDG01067">
    <property type="entry name" value="SPASM/twitch_domain_containing"/>
    <property type="match status" value="1"/>
</dbReference>
<sequence length="534" mass="59797">MLLRRLYSTAIRPSLSETSAKRWDAVKNAKPITHFLTDNFNRRHDYLRISITERCNLRCLYCMPEEGVPLQADSQILSTDEIIQIAEMFVKQGVKKIRLTGGEPTVRKDILEIMESLNQIEGLNEICITSNGIALNRKLPKLAKSGLTSLNLSLDTLVEGKFTLITRRNGLSNVLKSLETALKLGIPKVKLNVVIIRGLNDDEILNFVKLAQYYPLEVRFIEYMPFDGNKWEVEKVISFKEIIDIIKTKHPIIEQLTHKYGETSKIFQIPGFKGKLGFITSMTSDFCGDCTRLRITSDGNLKVCLFGNDEVSIKNLLRAGVDESEILEVVGKAVKGKKEKHAGLDELPKMANRPMILIGGNTNPLIHRFGIRPYSTKTLTHVNEKGEAKMVDIGDKQITKRRATASGFIKFSNEIPIQQIESNSNKKGDVLSIARISGILAIKKTFDLIILCHPLQLTKAEVKIEIIDTHTIKVESIVDCQGKTGVEMEALVGVNIALLNIYDMCKAVDKKMVIHDVKVIEKKGGKSDFVIDAP</sequence>
<dbReference type="Gene3D" id="3.30.70.640">
    <property type="entry name" value="Molybdopterin cofactor biosynthesis C (MoaC) domain"/>
    <property type="match status" value="1"/>
</dbReference>
<comment type="pathway">
    <text evidence="3">Cofactor biosynthesis; molybdopterin biosynthesis.</text>
</comment>
<dbReference type="InterPro" id="IPR013785">
    <property type="entry name" value="Aldolase_TIM"/>
</dbReference>
<evidence type="ECO:0000256" key="15">
    <source>
        <dbReference type="ARBA" id="ARBA00048697"/>
    </source>
</evidence>
<evidence type="ECO:0000313" key="17">
    <source>
        <dbReference type="EMBL" id="ODQ61481.1"/>
    </source>
</evidence>
<comment type="catalytic activity">
    <reaction evidence="1">
        <text>(8S)-3',8-cyclo-7,8-dihydroguanosine 5'-triphosphate = cyclic pyranopterin phosphate + diphosphate</text>
        <dbReference type="Rhea" id="RHEA:49580"/>
        <dbReference type="ChEBI" id="CHEBI:33019"/>
        <dbReference type="ChEBI" id="CHEBI:59648"/>
        <dbReference type="ChEBI" id="CHEBI:131766"/>
        <dbReference type="EC" id="4.6.1.17"/>
    </reaction>
</comment>
<keyword evidence="6" id="KW-0004">4Fe-4S</keyword>
<dbReference type="AlphaFoldDB" id="A0A1E3P7T4"/>
<evidence type="ECO:0000256" key="4">
    <source>
        <dbReference type="ARBA" id="ARBA00008484"/>
    </source>
</evidence>
<evidence type="ECO:0000259" key="16">
    <source>
        <dbReference type="PROSITE" id="PS51918"/>
    </source>
</evidence>
<evidence type="ECO:0000256" key="9">
    <source>
        <dbReference type="ARBA" id="ARBA00022741"/>
    </source>
</evidence>
<reference evidence="17 18" key="1">
    <citation type="journal article" date="2016" name="Proc. Natl. Acad. Sci. U.S.A.">
        <title>Comparative genomics of biotechnologically important yeasts.</title>
        <authorList>
            <person name="Riley R."/>
            <person name="Haridas S."/>
            <person name="Wolfe K.H."/>
            <person name="Lopes M.R."/>
            <person name="Hittinger C.T."/>
            <person name="Goeker M."/>
            <person name="Salamov A.A."/>
            <person name="Wisecaver J.H."/>
            <person name="Long T.M."/>
            <person name="Calvey C.H."/>
            <person name="Aerts A.L."/>
            <person name="Barry K.W."/>
            <person name="Choi C."/>
            <person name="Clum A."/>
            <person name="Coughlan A.Y."/>
            <person name="Deshpande S."/>
            <person name="Douglass A.P."/>
            <person name="Hanson S.J."/>
            <person name="Klenk H.-P."/>
            <person name="LaButti K.M."/>
            <person name="Lapidus A."/>
            <person name="Lindquist E.A."/>
            <person name="Lipzen A.M."/>
            <person name="Meier-Kolthoff J.P."/>
            <person name="Ohm R.A."/>
            <person name="Otillar R.P."/>
            <person name="Pangilinan J.L."/>
            <person name="Peng Y."/>
            <person name="Rokas A."/>
            <person name="Rosa C.A."/>
            <person name="Scheuner C."/>
            <person name="Sibirny A.A."/>
            <person name="Slot J.C."/>
            <person name="Stielow J.B."/>
            <person name="Sun H."/>
            <person name="Kurtzman C.P."/>
            <person name="Blackwell M."/>
            <person name="Grigoriev I.V."/>
            <person name="Jeffries T.W."/>
        </authorList>
    </citation>
    <scope>NUCLEOTIDE SEQUENCE [LARGE SCALE GENOMIC DNA]</scope>
    <source>
        <strain evidence="18">ATCC 58044 / CBS 1984 / NCYC 433 / NRRL Y-366-8</strain>
    </source>
</reference>
<dbReference type="GO" id="GO:0061798">
    <property type="term" value="F:GTP 3',8'-cyclase activity"/>
    <property type="evidence" value="ECO:0007669"/>
    <property type="project" value="UniProtKB-EC"/>
</dbReference>
<keyword evidence="8" id="KW-0479">Metal-binding</keyword>
<keyword evidence="14" id="KW-0456">Lyase</keyword>
<evidence type="ECO:0000256" key="7">
    <source>
        <dbReference type="ARBA" id="ARBA00022691"/>
    </source>
</evidence>
<dbReference type="Pfam" id="PF01967">
    <property type="entry name" value="MoaC"/>
    <property type="match status" value="1"/>
</dbReference>
<dbReference type="CDD" id="cd21117">
    <property type="entry name" value="Twitch_MoaA"/>
    <property type="match status" value="1"/>
</dbReference>
<evidence type="ECO:0000313" key="18">
    <source>
        <dbReference type="Proteomes" id="UP000094112"/>
    </source>
</evidence>
<dbReference type="UniPathway" id="UPA00344"/>
<dbReference type="Pfam" id="PF04055">
    <property type="entry name" value="Radical_SAM"/>
    <property type="match status" value="1"/>
</dbReference>
<dbReference type="SUPFAM" id="SSF55040">
    <property type="entry name" value="Molybdenum cofactor biosynthesis protein C, MoaC"/>
    <property type="match status" value="1"/>
</dbReference>
<dbReference type="HAMAP" id="MF_01225_B">
    <property type="entry name" value="MoaA_B"/>
    <property type="match status" value="1"/>
</dbReference>
<dbReference type="SFLD" id="SFLDG01386">
    <property type="entry name" value="main_SPASM_domain-containing"/>
    <property type="match status" value="1"/>
</dbReference>
<dbReference type="InterPro" id="IPR036522">
    <property type="entry name" value="MoaC_sf"/>
</dbReference>
<proteinExistence type="inferred from homology"/>
<dbReference type="NCBIfam" id="TIGR02666">
    <property type="entry name" value="moaA"/>
    <property type="match status" value="1"/>
</dbReference>
<dbReference type="InterPro" id="IPR000385">
    <property type="entry name" value="MoaA_NifB_PqqE_Fe-S-bd_CS"/>
</dbReference>
<evidence type="ECO:0000256" key="10">
    <source>
        <dbReference type="ARBA" id="ARBA00023004"/>
    </source>
</evidence>
<evidence type="ECO:0000256" key="12">
    <source>
        <dbReference type="ARBA" id="ARBA00023134"/>
    </source>
</evidence>
<dbReference type="InterPro" id="IPR058240">
    <property type="entry name" value="rSAM_sf"/>
</dbReference>
<dbReference type="NCBIfam" id="TIGR00581">
    <property type="entry name" value="moaC"/>
    <property type="match status" value="1"/>
</dbReference>
<dbReference type="Pfam" id="PF06463">
    <property type="entry name" value="Mob_synth_C"/>
    <property type="match status" value="1"/>
</dbReference>
<comment type="similarity">
    <text evidence="4">In the C-terminal section; belongs to the MoaC family.</text>
</comment>
<evidence type="ECO:0000256" key="13">
    <source>
        <dbReference type="ARBA" id="ARBA00023150"/>
    </source>
</evidence>
<evidence type="ECO:0000256" key="11">
    <source>
        <dbReference type="ARBA" id="ARBA00023014"/>
    </source>
</evidence>
<name>A0A1E3P7T4_WICAA</name>
<dbReference type="GO" id="GO:0005525">
    <property type="term" value="F:GTP binding"/>
    <property type="evidence" value="ECO:0007669"/>
    <property type="project" value="UniProtKB-KW"/>
</dbReference>
<keyword evidence="10" id="KW-0408">Iron</keyword>
<dbReference type="NCBIfam" id="NF006870">
    <property type="entry name" value="PRK09364.1"/>
    <property type="match status" value="1"/>
</dbReference>
<evidence type="ECO:0000256" key="5">
    <source>
        <dbReference type="ARBA" id="ARBA00009862"/>
    </source>
</evidence>
<dbReference type="GeneID" id="30198745"/>
<dbReference type="SMART" id="SM00729">
    <property type="entry name" value="Elp3"/>
    <property type="match status" value="1"/>
</dbReference>
<dbReference type="PROSITE" id="PS01305">
    <property type="entry name" value="MOAA_NIFB_PQQE"/>
    <property type="match status" value="1"/>
</dbReference>
<organism evidence="17 18">
    <name type="scientific">Wickerhamomyces anomalus (strain ATCC 58044 / CBS 1984 / NCYC 433 / NRRL Y-366-8)</name>
    <name type="common">Yeast</name>
    <name type="synonym">Hansenula anomala</name>
    <dbReference type="NCBI Taxonomy" id="683960"/>
    <lineage>
        <taxon>Eukaryota</taxon>
        <taxon>Fungi</taxon>
        <taxon>Dikarya</taxon>
        <taxon>Ascomycota</taxon>
        <taxon>Saccharomycotina</taxon>
        <taxon>Saccharomycetes</taxon>
        <taxon>Phaffomycetales</taxon>
        <taxon>Wickerhamomycetaceae</taxon>
        <taxon>Wickerhamomyces</taxon>
    </lineage>
</organism>
<keyword evidence="12" id="KW-0342">GTP-binding</keyword>
<evidence type="ECO:0000256" key="6">
    <source>
        <dbReference type="ARBA" id="ARBA00022485"/>
    </source>
</evidence>
<accession>A0A1E3P7T4</accession>
<dbReference type="InterPro" id="IPR002820">
    <property type="entry name" value="Mopterin_CF_biosynth-C_dom"/>
</dbReference>
<dbReference type="SUPFAM" id="SSF102114">
    <property type="entry name" value="Radical SAM enzymes"/>
    <property type="match status" value="1"/>
</dbReference>
<protein>
    <recommendedName>
        <fullName evidence="16">Radical SAM core domain-containing protein</fullName>
    </recommendedName>
</protein>
<dbReference type="Gene3D" id="3.20.20.70">
    <property type="entry name" value="Aldolase class I"/>
    <property type="match status" value="1"/>
</dbReference>
<keyword evidence="13" id="KW-0501">Molybdenum cofactor biosynthesis</keyword>
<dbReference type="InterPro" id="IPR006638">
    <property type="entry name" value="Elp3/MiaA/NifB-like_rSAM"/>
</dbReference>
<dbReference type="OrthoDB" id="429626at2759"/>
<comment type="catalytic activity">
    <reaction evidence="15">
        <text>GTP + AH2 + S-adenosyl-L-methionine = (8S)-3',8-cyclo-7,8-dihydroguanosine 5'-triphosphate + 5'-deoxyadenosine + L-methionine + A + H(+)</text>
        <dbReference type="Rhea" id="RHEA:49576"/>
        <dbReference type="ChEBI" id="CHEBI:13193"/>
        <dbReference type="ChEBI" id="CHEBI:15378"/>
        <dbReference type="ChEBI" id="CHEBI:17319"/>
        <dbReference type="ChEBI" id="CHEBI:17499"/>
        <dbReference type="ChEBI" id="CHEBI:37565"/>
        <dbReference type="ChEBI" id="CHEBI:57844"/>
        <dbReference type="ChEBI" id="CHEBI:59789"/>
        <dbReference type="ChEBI" id="CHEBI:131766"/>
        <dbReference type="EC" id="4.1.99.22"/>
    </reaction>
</comment>
<comment type="similarity">
    <text evidence="5">In the N-terminal section; belongs to the radical SAM superfamily. MoaA family.</text>
</comment>
<comment type="cofactor">
    <cofactor evidence="2">
        <name>[4Fe-4S] cluster</name>
        <dbReference type="ChEBI" id="CHEBI:49883"/>
    </cofactor>
</comment>
<evidence type="ECO:0000256" key="8">
    <source>
        <dbReference type="ARBA" id="ARBA00022723"/>
    </source>
</evidence>
<keyword evidence="9" id="KW-0547">Nucleotide-binding</keyword>
<evidence type="ECO:0000256" key="3">
    <source>
        <dbReference type="ARBA" id="ARBA00005046"/>
    </source>
</evidence>
<dbReference type="InterPro" id="IPR040064">
    <property type="entry name" value="MoaA-like"/>
</dbReference>
<dbReference type="InterPro" id="IPR010505">
    <property type="entry name" value="MoaA_twitch"/>
</dbReference>
<dbReference type="PROSITE" id="PS51918">
    <property type="entry name" value="RADICAL_SAM"/>
    <property type="match status" value="1"/>
</dbReference>
<keyword evidence="7" id="KW-0949">S-adenosyl-L-methionine</keyword>
<dbReference type="InterPro" id="IPR013483">
    <property type="entry name" value="MoaA"/>
</dbReference>
<dbReference type="GO" id="GO:0061799">
    <property type="term" value="F:cyclic pyranopterin monophosphate synthase activity"/>
    <property type="evidence" value="ECO:0007669"/>
    <property type="project" value="UniProtKB-EC"/>
</dbReference>
<feature type="domain" description="Radical SAM core" evidence="16">
    <location>
        <begin position="39"/>
        <end position="263"/>
    </location>
</feature>
<dbReference type="PANTHER" id="PTHR22960:SF0">
    <property type="entry name" value="MOLYBDENUM COFACTOR BIOSYNTHESIS PROTEIN 1"/>
    <property type="match status" value="1"/>
</dbReference>
<dbReference type="GO" id="GO:0006777">
    <property type="term" value="P:Mo-molybdopterin cofactor biosynthetic process"/>
    <property type="evidence" value="ECO:0007669"/>
    <property type="project" value="UniProtKB-KW"/>
</dbReference>
<keyword evidence="11" id="KW-0411">Iron-sulfur</keyword>
<evidence type="ECO:0000256" key="2">
    <source>
        <dbReference type="ARBA" id="ARBA00001966"/>
    </source>
</evidence>
<dbReference type="InterPro" id="IPR007197">
    <property type="entry name" value="rSAM"/>
</dbReference>
<dbReference type="PANTHER" id="PTHR22960">
    <property type="entry name" value="MOLYBDOPTERIN COFACTOR SYNTHESIS PROTEIN A"/>
    <property type="match status" value="1"/>
</dbReference>
<dbReference type="GO" id="GO:0046872">
    <property type="term" value="F:metal ion binding"/>
    <property type="evidence" value="ECO:0007669"/>
    <property type="project" value="UniProtKB-KW"/>
</dbReference>
<dbReference type="CDD" id="cd01420">
    <property type="entry name" value="MoaC_PE"/>
    <property type="match status" value="1"/>
</dbReference>
<dbReference type="SFLD" id="SFLDG01383">
    <property type="entry name" value="cyclic_pyranopterin_phosphate"/>
    <property type="match status" value="1"/>
</dbReference>
<dbReference type="EMBL" id="KV454209">
    <property type="protein sequence ID" value="ODQ61481.1"/>
    <property type="molecule type" value="Genomic_DNA"/>
</dbReference>